<protein>
    <submittedName>
        <fullName evidence="4">Cytoskeleton protein RodZ</fullName>
    </submittedName>
</protein>
<dbReference type="EMBL" id="CVRY01000002">
    <property type="protein sequence ID" value="CRL60634.1"/>
    <property type="molecule type" value="Genomic_DNA"/>
</dbReference>
<dbReference type="InterPro" id="IPR050400">
    <property type="entry name" value="Bact_Cytoskel_RodZ"/>
</dbReference>
<dbReference type="SUPFAM" id="SSF47413">
    <property type="entry name" value="lambda repressor-like DNA-binding domains"/>
    <property type="match status" value="1"/>
</dbReference>
<keyword evidence="2" id="KW-0472">Membrane</keyword>
<evidence type="ECO:0000259" key="3">
    <source>
        <dbReference type="PROSITE" id="PS50943"/>
    </source>
</evidence>
<dbReference type="CDD" id="cd00093">
    <property type="entry name" value="HTH_XRE"/>
    <property type="match status" value="1"/>
</dbReference>
<gene>
    <name evidence="4" type="primary">rodZ</name>
    <name evidence="4" type="ORF">BN1804_01062</name>
</gene>
<dbReference type="InterPro" id="IPR025194">
    <property type="entry name" value="RodZ-like_C"/>
</dbReference>
<dbReference type="PANTHER" id="PTHR34475">
    <property type="match status" value="1"/>
</dbReference>
<feature type="transmembrane region" description="Helical" evidence="2">
    <location>
        <begin position="111"/>
        <end position="132"/>
    </location>
</feature>
<dbReference type="SMART" id="SM00530">
    <property type="entry name" value="HTH_XRE"/>
    <property type="match status" value="1"/>
</dbReference>
<feature type="domain" description="HTH cro/C1-type" evidence="3">
    <location>
        <begin position="18"/>
        <end position="52"/>
    </location>
</feature>
<dbReference type="InterPro" id="IPR001387">
    <property type="entry name" value="Cro/C1-type_HTH"/>
</dbReference>
<dbReference type="Gene3D" id="1.10.260.40">
    <property type="entry name" value="lambda repressor-like DNA-binding domains"/>
    <property type="match status" value="1"/>
</dbReference>
<dbReference type="GO" id="GO:0003677">
    <property type="term" value="F:DNA binding"/>
    <property type="evidence" value="ECO:0007669"/>
    <property type="project" value="InterPro"/>
</dbReference>
<dbReference type="AlphaFoldDB" id="A0A0G4Q4W0"/>
<dbReference type="PROSITE" id="PS50943">
    <property type="entry name" value="HTH_CROC1"/>
    <property type="match status" value="1"/>
</dbReference>
<evidence type="ECO:0000313" key="4">
    <source>
        <dbReference type="EMBL" id="CRL60634.1"/>
    </source>
</evidence>
<feature type="compositionally biased region" description="Low complexity" evidence="1">
    <location>
        <begin position="196"/>
        <end position="229"/>
    </location>
</feature>
<evidence type="ECO:0000256" key="1">
    <source>
        <dbReference type="SAM" id="MobiDB-lite"/>
    </source>
</evidence>
<proteinExistence type="predicted"/>
<dbReference type="NCBIfam" id="NF008109">
    <property type="entry name" value="PRK10856.1"/>
    <property type="match status" value="1"/>
</dbReference>
<evidence type="ECO:0000256" key="2">
    <source>
        <dbReference type="SAM" id="Phobius"/>
    </source>
</evidence>
<dbReference type="Pfam" id="PF13464">
    <property type="entry name" value="RodZ_C"/>
    <property type="match status" value="1"/>
</dbReference>
<keyword evidence="2" id="KW-1133">Transmembrane helix</keyword>
<reference evidence="5" key="1">
    <citation type="submission" date="2015-06" db="EMBL/GenBank/DDBJ databases">
        <authorList>
            <person name="Urmite Genomes"/>
        </authorList>
    </citation>
    <scope>NUCLEOTIDE SEQUENCE [LARGE SCALE GENOMIC DNA]</scope>
    <source>
        <strain evidence="5">CSUR P1867</strain>
    </source>
</reference>
<accession>A0A0G4Q4W0</accession>
<evidence type="ECO:0000313" key="5">
    <source>
        <dbReference type="Proteomes" id="UP000183920"/>
    </source>
</evidence>
<dbReference type="PANTHER" id="PTHR34475:SF1">
    <property type="entry name" value="CYTOSKELETON PROTEIN RODZ"/>
    <property type="match status" value="1"/>
</dbReference>
<dbReference type="Proteomes" id="UP000183920">
    <property type="component" value="Unassembled WGS sequence"/>
</dbReference>
<organism evidence="4 5">
    <name type="scientific">Proteus penneri</name>
    <dbReference type="NCBI Taxonomy" id="102862"/>
    <lineage>
        <taxon>Bacteria</taxon>
        <taxon>Pseudomonadati</taxon>
        <taxon>Pseudomonadota</taxon>
        <taxon>Gammaproteobacteria</taxon>
        <taxon>Enterobacterales</taxon>
        <taxon>Morganellaceae</taxon>
        <taxon>Proteus</taxon>
    </lineage>
</organism>
<keyword evidence="2" id="KW-0812">Transmembrane</keyword>
<feature type="compositionally biased region" description="Polar residues" evidence="1">
    <location>
        <begin position="152"/>
        <end position="195"/>
    </location>
</feature>
<dbReference type="InterPro" id="IPR010982">
    <property type="entry name" value="Lambda_DNA-bd_dom_sf"/>
</dbReference>
<dbReference type="RefSeq" id="WP_072063234.1">
    <property type="nucleotide sequence ID" value="NZ_CVRY01000002.1"/>
</dbReference>
<feature type="region of interest" description="Disordered" evidence="1">
    <location>
        <begin position="152"/>
        <end position="241"/>
    </location>
</feature>
<sequence>MNTENKTEEVKLTAGQLLRQAREKVGLTQQTVADRLCLKLSTVRDIETDSVSSDIAPTFLRGYMRSYAKLVGVPEKEILGFIDQQAPVKQIRMITTQNYSLGKRHKKREGWLMKITWVILIIMVALVGIWWWQGHQADQQELVSMASQDIGQSSAQENTNPIDSSLVTSDNTSISEGDNLQVPASSLVDNQANNVATTSPTTETTSPAPTEVRTVPLPVSPLTTSTTSRADSEQESTSSEAPAIANQLVLMFDGECWLEVRNAQNKVLFNGIKKAGDRLEFDGEQPYKLKIGAPSVTRIQFNGESVDLSRFTGKIAKITVPSA</sequence>
<dbReference type="Pfam" id="PF13413">
    <property type="entry name" value="HTH_25"/>
    <property type="match status" value="1"/>
</dbReference>
<name>A0A0G4Q4W0_9GAMM</name>